<reference evidence="2 3" key="1">
    <citation type="submission" date="2018-06" db="EMBL/GenBank/DDBJ databases">
        <authorList>
            <consortium name="Pathogen Informatics"/>
            <person name="Doyle S."/>
        </authorList>
    </citation>
    <scope>NUCLEOTIDE SEQUENCE [LARGE SCALE GENOMIC DNA]</scope>
    <source>
        <strain evidence="2 3">NCTC12195</strain>
    </source>
</reference>
<evidence type="ECO:0000313" key="2">
    <source>
        <dbReference type="EMBL" id="SUM32127.1"/>
    </source>
</evidence>
<dbReference type="OrthoDB" id="2396662at2"/>
<evidence type="ECO:0000313" key="3">
    <source>
        <dbReference type="Proteomes" id="UP000255277"/>
    </source>
</evidence>
<dbReference type="Pfam" id="PF05135">
    <property type="entry name" value="Phage_connect_1"/>
    <property type="match status" value="1"/>
</dbReference>
<dbReference type="Gene3D" id="1.10.3230.30">
    <property type="entry name" value="Phage gp6-like head-tail connector protein"/>
    <property type="match status" value="1"/>
</dbReference>
<keyword evidence="4" id="KW-1185">Reference proteome</keyword>
<dbReference type="InterPro" id="IPR021146">
    <property type="entry name" value="Phage_gp6-like_head-tail"/>
</dbReference>
<sequence>MELEEVKLWLKVDYDFEDDLIQSIIQSAEEELTFSGVPKYKKGDEGYALYTLAIKYIIARDYESRGYSNYNSKSKTFNERALQRMILKLKAW</sequence>
<accession>A0A0D0RL73</accession>
<dbReference type="InterPro" id="IPR006450">
    <property type="entry name" value="Phage_HK97_gp6-like"/>
</dbReference>
<gene>
    <name evidence="2" type="ORF">NCTC12195_01567</name>
    <name evidence="1" type="ORF">SGA02_03920</name>
</gene>
<evidence type="ECO:0000313" key="1">
    <source>
        <dbReference type="EMBL" id="GEQ04564.1"/>
    </source>
</evidence>
<dbReference type="Proteomes" id="UP000321057">
    <property type="component" value="Unassembled WGS sequence"/>
</dbReference>
<organism evidence="2 3">
    <name type="scientific">Staphylococcus gallinarum</name>
    <dbReference type="NCBI Taxonomy" id="1293"/>
    <lineage>
        <taxon>Bacteria</taxon>
        <taxon>Bacillati</taxon>
        <taxon>Bacillota</taxon>
        <taxon>Bacilli</taxon>
        <taxon>Bacillales</taxon>
        <taxon>Staphylococcaceae</taxon>
        <taxon>Staphylococcus</taxon>
    </lineage>
</organism>
<evidence type="ECO:0000313" key="4">
    <source>
        <dbReference type="Proteomes" id="UP000321057"/>
    </source>
</evidence>
<proteinExistence type="predicted"/>
<dbReference type="CDD" id="cd08054">
    <property type="entry name" value="gp6"/>
    <property type="match status" value="1"/>
</dbReference>
<dbReference type="RefSeq" id="WP_042739682.1">
    <property type="nucleotide sequence ID" value="NZ_BKAX01000001.1"/>
</dbReference>
<dbReference type="EMBL" id="UHDK01000001">
    <property type="protein sequence ID" value="SUM32127.1"/>
    <property type="molecule type" value="Genomic_DNA"/>
</dbReference>
<dbReference type="EMBL" id="BKAX01000001">
    <property type="protein sequence ID" value="GEQ04564.1"/>
    <property type="molecule type" value="Genomic_DNA"/>
</dbReference>
<reference evidence="1 4" key="2">
    <citation type="submission" date="2019-07" db="EMBL/GenBank/DDBJ databases">
        <title>Whole genome shotgun sequence of Staphylococcus gallinarum NBRC 109767.</title>
        <authorList>
            <person name="Hosoyama A."/>
            <person name="Uohara A."/>
            <person name="Ohji S."/>
            <person name="Ichikawa N."/>
        </authorList>
    </citation>
    <scope>NUCLEOTIDE SEQUENCE [LARGE SCALE GENOMIC DNA]</scope>
    <source>
        <strain evidence="1 4">NBRC 109767</strain>
    </source>
</reference>
<dbReference type="NCBIfam" id="TIGR01560">
    <property type="entry name" value="put_DNA_pack"/>
    <property type="match status" value="1"/>
</dbReference>
<dbReference type="Proteomes" id="UP000255277">
    <property type="component" value="Unassembled WGS sequence"/>
</dbReference>
<dbReference type="AlphaFoldDB" id="A0A0D0RL73"/>
<name>A0A0D0RL73_STAGA</name>
<dbReference type="STRING" id="1293.SH09_10925"/>
<protein>
    <submittedName>
        <fullName evidence="2">Phage gp6-like head-tail connector family protein</fullName>
    </submittedName>
    <submittedName>
        <fullName evidence="1">Phage head-tail adapter protein</fullName>
    </submittedName>
</protein>